<dbReference type="EMBL" id="ML212209">
    <property type="protein sequence ID" value="TFK79015.1"/>
    <property type="molecule type" value="Genomic_DNA"/>
</dbReference>
<evidence type="ECO:0000256" key="3">
    <source>
        <dbReference type="SAM" id="MobiDB-lite"/>
    </source>
</evidence>
<dbReference type="Proteomes" id="UP000308197">
    <property type="component" value="Unassembled WGS sequence"/>
</dbReference>
<keyword evidence="5" id="KW-1185">Reference proteome</keyword>
<dbReference type="SUPFAM" id="SSF56349">
    <property type="entry name" value="DNA breaking-rejoining enzymes"/>
    <property type="match status" value="1"/>
</dbReference>
<dbReference type="InterPro" id="IPR013762">
    <property type="entry name" value="Integrase-like_cat_sf"/>
</dbReference>
<evidence type="ECO:0000256" key="2">
    <source>
        <dbReference type="ARBA" id="ARBA00023172"/>
    </source>
</evidence>
<dbReference type="InterPro" id="IPR011010">
    <property type="entry name" value="DNA_brk_join_enz"/>
</dbReference>
<keyword evidence="2" id="KW-0233">DNA recombination</keyword>
<dbReference type="InterPro" id="IPR010998">
    <property type="entry name" value="Integrase_recombinase_N"/>
</dbReference>
<reference evidence="4 5" key="1">
    <citation type="journal article" date="2019" name="Nat. Ecol. Evol.">
        <title>Megaphylogeny resolves global patterns of mushroom evolution.</title>
        <authorList>
            <person name="Varga T."/>
            <person name="Krizsan K."/>
            <person name="Foldi C."/>
            <person name="Dima B."/>
            <person name="Sanchez-Garcia M."/>
            <person name="Sanchez-Ramirez S."/>
            <person name="Szollosi G.J."/>
            <person name="Szarkandi J.G."/>
            <person name="Papp V."/>
            <person name="Albert L."/>
            <person name="Andreopoulos W."/>
            <person name="Angelini C."/>
            <person name="Antonin V."/>
            <person name="Barry K.W."/>
            <person name="Bougher N.L."/>
            <person name="Buchanan P."/>
            <person name="Buyck B."/>
            <person name="Bense V."/>
            <person name="Catcheside P."/>
            <person name="Chovatia M."/>
            <person name="Cooper J."/>
            <person name="Damon W."/>
            <person name="Desjardin D."/>
            <person name="Finy P."/>
            <person name="Geml J."/>
            <person name="Haridas S."/>
            <person name="Hughes K."/>
            <person name="Justo A."/>
            <person name="Karasinski D."/>
            <person name="Kautmanova I."/>
            <person name="Kiss B."/>
            <person name="Kocsube S."/>
            <person name="Kotiranta H."/>
            <person name="LaButti K.M."/>
            <person name="Lechner B.E."/>
            <person name="Liimatainen K."/>
            <person name="Lipzen A."/>
            <person name="Lukacs Z."/>
            <person name="Mihaltcheva S."/>
            <person name="Morgado L.N."/>
            <person name="Niskanen T."/>
            <person name="Noordeloos M.E."/>
            <person name="Ohm R.A."/>
            <person name="Ortiz-Santana B."/>
            <person name="Ovrebo C."/>
            <person name="Racz N."/>
            <person name="Riley R."/>
            <person name="Savchenko A."/>
            <person name="Shiryaev A."/>
            <person name="Soop K."/>
            <person name="Spirin V."/>
            <person name="Szebenyi C."/>
            <person name="Tomsovsky M."/>
            <person name="Tulloss R.E."/>
            <person name="Uehling J."/>
            <person name="Grigoriev I.V."/>
            <person name="Vagvolgyi C."/>
            <person name="Papp T."/>
            <person name="Martin F.M."/>
            <person name="Miettinen O."/>
            <person name="Hibbett D.S."/>
            <person name="Nagy L.G."/>
        </authorList>
    </citation>
    <scope>NUCLEOTIDE SEQUENCE [LARGE SCALE GENOMIC DNA]</scope>
    <source>
        <strain evidence="4 5">HHB13444</strain>
    </source>
</reference>
<accession>A0A5C3NP39</accession>
<dbReference type="STRING" id="1314778.A0A5C3NP39"/>
<sequence length="431" mass="47848">MPRKASLKTALVSAGARSKRETPAKVATGAAALGVLSRPLVPRKPRKPKPENIIAPSAFRPHVRADERLVFWSAPFIDSVRKSASKILPSEITRLLFNVVIHSVEPGTRSNYGAGLLRYHQFCDRFHIPESHRMPASELVLAAFASAWVGRVGSSTVDNWMAGLRFWHTINSAPWHGDRLLKAACATLGKLQPPPKPKRPPVTLEHMHALRSGLDLTDAFDAAVFALACTAFWGCRRLGELLIQGAKDFDPARHVARRETIRFHKIRGSSESYAVFHIPWTKSTKTVGADVILVSNGDPSSPVAAVQHHLHSNVAIPAHAPLFSFETAKGSWAPMTRAWFLERCNRVWKDANLEALTGHCFRIGGATELLLRGTHPDMVATLGSWKSRAFLEYWRKIESILPLFISNSFGQSRAQLVADTMKDFRKKHKLK</sequence>
<protein>
    <submittedName>
        <fullName evidence="4">DNA breaking-rejoining enzyme</fullName>
    </submittedName>
</protein>
<dbReference type="InParanoid" id="A0A5C3NP39"/>
<evidence type="ECO:0000313" key="5">
    <source>
        <dbReference type="Proteomes" id="UP000308197"/>
    </source>
</evidence>
<keyword evidence="1" id="KW-0238">DNA-binding</keyword>
<dbReference type="PANTHER" id="PTHR34605">
    <property type="entry name" value="PHAGE_INTEGRASE DOMAIN-CONTAINING PROTEIN"/>
    <property type="match status" value="1"/>
</dbReference>
<dbReference type="SUPFAM" id="SSF47823">
    <property type="entry name" value="lambda integrase-like, N-terminal domain"/>
    <property type="match status" value="1"/>
</dbReference>
<dbReference type="GO" id="GO:0006310">
    <property type="term" value="P:DNA recombination"/>
    <property type="evidence" value="ECO:0007669"/>
    <property type="project" value="UniProtKB-KW"/>
</dbReference>
<dbReference type="AlphaFoldDB" id="A0A5C3NP39"/>
<gene>
    <name evidence="4" type="ORF">K466DRAFT_506335</name>
</gene>
<dbReference type="Gene3D" id="1.10.150.130">
    <property type="match status" value="1"/>
</dbReference>
<proteinExistence type="predicted"/>
<dbReference type="GO" id="GO:0015074">
    <property type="term" value="P:DNA integration"/>
    <property type="evidence" value="ECO:0007669"/>
    <property type="project" value="InterPro"/>
</dbReference>
<dbReference type="Gene3D" id="1.10.443.10">
    <property type="entry name" value="Intergrase catalytic core"/>
    <property type="match status" value="1"/>
</dbReference>
<organism evidence="4 5">
    <name type="scientific">Polyporus arcularius HHB13444</name>
    <dbReference type="NCBI Taxonomy" id="1314778"/>
    <lineage>
        <taxon>Eukaryota</taxon>
        <taxon>Fungi</taxon>
        <taxon>Dikarya</taxon>
        <taxon>Basidiomycota</taxon>
        <taxon>Agaricomycotina</taxon>
        <taxon>Agaricomycetes</taxon>
        <taxon>Polyporales</taxon>
        <taxon>Polyporaceae</taxon>
        <taxon>Polyporus</taxon>
    </lineage>
</organism>
<dbReference type="PANTHER" id="PTHR34605:SF3">
    <property type="entry name" value="P CELL-TYPE AGGLUTINATION PROTEIN MAP4-LIKE-RELATED"/>
    <property type="match status" value="1"/>
</dbReference>
<evidence type="ECO:0000313" key="4">
    <source>
        <dbReference type="EMBL" id="TFK79015.1"/>
    </source>
</evidence>
<name>A0A5C3NP39_9APHY</name>
<evidence type="ECO:0000256" key="1">
    <source>
        <dbReference type="ARBA" id="ARBA00023125"/>
    </source>
</evidence>
<dbReference type="GO" id="GO:0003677">
    <property type="term" value="F:DNA binding"/>
    <property type="evidence" value="ECO:0007669"/>
    <property type="project" value="UniProtKB-KW"/>
</dbReference>
<feature type="region of interest" description="Disordered" evidence="3">
    <location>
        <begin position="1"/>
        <end position="23"/>
    </location>
</feature>
<dbReference type="InterPro" id="IPR052925">
    <property type="entry name" value="Phage_Integrase-like_Recomb"/>
</dbReference>